<comment type="caution">
    <text evidence="2">The sequence shown here is derived from an EMBL/GenBank/DDBJ whole genome shotgun (WGS) entry which is preliminary data.</text>
</comment>
<reference evidence="2 3" key="1">
    <citation type="submission" date="2014-08" db="EMBL/GenBank/DDBJ databases">
        <title>Clostridium innocuum, an unnegligible vancomycin-resistant pathogen causing extra-intestinal infections.</title>
        <authorList>
            <person name="Feng Y."/>
            <person name="Chiu C.-H."/>
        </authorList>
    </citation>
    <scope>NUCLEOTIDE SEQUENCE [LARGE SCALE GENOMIC DNA]</scope>
    <source>
        <strain evidence="2 3">AN88</strain>
    </source>
</reference>
<evidence type="ECO:0000256" key="1">
    <source>
        <dbReference type="SAM" id="Phobius"/>
    </source>
</evidence>
<dbReference type="AlphaFoldDB" id="A0A099I2B6"/>
<sequence>MNIIWLLIVLVTILYCLATGNVGIINDVFLNVGKETFDFVIPLLCVTCFWNGILYIARDAGIIHGLERLFHPLLKRLFPDLKDDEETLGYVATNVVVNMVGLGSAATPVGLQAMKGMQRHNPDKDTASRSMITFLVLNTAGVTLLSTTLIAMRASFHSLNVTGFMPYAIVSTLFASVVGLSIDRWWNYRD</sequence>
<feature type="transmembrane region" description="Helical" evidence="1">
    <location>
        <begin position="164"/>
        <end position="182"/>
    </location>
</feature>
<feature type="transmembrane region" description="Helical" evidence="1">
    <location>
        <begin position="88"/>
        <end position="111"/>
    </location>
</feature>
<keyword evidence="1" id="KW-0812">Transmembrane</keyword>
<dbReference type="RefSeq" id="WP_044907282.1">
    <property type="nucleotide sequence ID" value="NZ_CP022722.1"/>
</dbReference>
<name>A0A099I2B6_CLOIN</name>
<dbReference type="Proteomes" id="UP000030008">
    <property type="component" value="Unassembled WGS sequence"/>
</dbReference>
<evidence type="ECO:0000313" key="2">
    <source>
        <dbReference type="EMBL" id="KGJ51731.1"/>
    </source>
</evidence>
<organism evidence="2 3">
    <name type="scientific">Clostridium innocuum</name>
    <dbReference type="NCBI Taxonomy" id="1522"/>
    <lineage>
        <taxon>Bacteria</taxon>
        <taxon>Bacillati</taxon>
        <taxon>Bacillota</taxon>
        <taxon>Clostridia</taxon>
        <taxon>Eubacteriales</taxon>
        <taxon>Clostridiaceae</taxon>
        <taxon>Clostridium</taxon>
    </lineage>
</organism>
<protein>
    <submittedName>
        <fullName evidence="2">Spore maturation protein A</fullName>
    </submittedName>
</protein>
<accession>A0A099I2B6</accession>
<keyword evidence="1" id="KW-0472">Membrane</keyword>
<keyword evidence="1" id="KW-1133">Transmembrane helix</keyword>
<feature type="transmembrane region" description="Helical" evidence="1">
    <location>
        <begin position="132"/>
        <end position="152"/>
    </location>
</feature>
<proteinExistence type="predicted"/>
<dbReference type="EMBL" id="JQIF01000097">
    <property type="protein sequence ID" value="KGJ51731.1"/>
    <property type="molecule type" value="Genomic_DNA"/>
</dbReference>
<gene>
    <name evidence="2" type="ORF">CIAN88_18395</name>
</gene>
<evidence type="ECO:0000313" key="3">
    <source>
        <dbReference type="Proteomes" id="UP000030008"/>
    </source>
</evidence>